<dbReference type="Proteomes" id="UP000318093">
    <property type="component" value="Unassembled WGS sequence"/>
</dbReference>
<feature type="domain" description="DALR anticodon binding" evidence="13">
    <location>
        <begin position="439"/>
        <end position="559"/>
    </location>
</feature>
<dbReference type="GO" id="GO:0004814">
    <property type="term" value="F:arginine-tRNA ligase activity"/>
    <property type="evidence" value="ECO:0007669"/>
    <property type="project" value="UniProtKB-UniRule"/>
</dbReference>
<dbReference type="EMBL" id="VBAN01000244">
    <property type="protein sequence ID" value="TMI80681.1"/>
    <property type="molecule type" value="Genomic_DNA"/>
</dbReference>
<evidence type="ECO:0000256" key="9">
    <source>
        <dbReference type="ARBA" id="ARBA00023146"/>
    </source>
</evidence>
<dbReference type="FunFam" id="3.40.50.620:FF:000062">
    <property type="entry name" value="Arginine--tRNA ligase"/>
    <property type="match status" value="1"/>
</dbReference>
<dbReference type="Pfam" id="PF00750">
    <property type="entry name" value="tRNA-synt_1d"/>
    <property type="match status" value="1"/>
</dbReference>
<dbReference type="SMART" id="SM00836">
    <property type="entry name" value="DALR_1"/>
    <property type="match status" value="1"/>
</dbReference>
<keyword evidence="4 11" id="KW-0963">Cytoplasm</keyword>
<evidence type="ECO:0000256" key="6">
    <source>
        <dbReference type="ARBA" id="ARBA00022741"/>
    </source>
</evidence>
<comment type="similarity">
    <text evidence="2 11 12">Belongs to the class-I aminoacyl-tRNA synthetase family.</text>
</comment>
<sequence>MSVLTHELRALIAQAVDRAIAAGDLPPTAAPPPSFEIEAPRDPRHGDFAANLALVLARTVGGTPRAVGEAILRHLPVPSAALRGADLAGPGFLNLKLAPEFLHRWLRRVHADDRRFGRTDAGRGRRVLVEYVSANPSGPLTVGSGRNGAVGETIARLLEALGYTVSREYYVNDYGNQMDLLARSVEARYLEALDRPAAFPEDGYRGAYVAEIARQIAASQGAALAGLAPAERLARIGEIVLRAMLADIRSTLETFGITFDTWFSERSLHESGAVQRVLDELRRRDLLYEQDGALWFRATRFGDDKDRVLVRSDGRPTYFAADIPYHLDKYARGFDHLIDVWGIDHIGDVARVRGGLQAFGKDPASFEVLIHQHVRLRNEGEAVRMSKRSGEFVTLRDLVDAVGRDAARFFYTMTSPAVPMDFDFALAQRRSADNPVYYVQYAHARICSILREAERAGIAAPAAEAADLTPLTAPEEWLLAKRVVTLPEVVYAAGTRREPQRLCAYARELAEAFHVFYTQCRVLTDDARLTAARLVLVDAARRGLRNTLDLIGVAAVEHM</sequence>
<comment type="subunit">
    <text evidence="3 11">Monomer.</text>
</comment>
<evidence type="ECO:0000256" key="8">
    <source>
        <dbReference type="ARBA" id="ARBA00022917"/>
    </source>
</evidence>
<comment type="subcellular location">
    <subcellularLocation>
        <location evidence="1 11">Cytoplasm</location>
    </subcellularLocation>
</comment>
<dbReference type="CDD" id="cd00671">
    <property type="entry name" value="ArgRS_core"/>
    <property type="match status" value="1"/>
</dbReference>
<organism evidence="15 16">
    <name type="scientific">Candidatus Segetimicrobium genomatis</name>
    <dbReference type="NCBI Taxonomy" id="2569760"/>
    <lineage>
        <taxon>Bacteria</taxon>
        <taxon>Bacillati</taxon>
        <taxon>Candidatus Sysuimicrobiota</taxon>
        <taxon>Candidatus Sysuimicrobiia</taxon>
        <taxon>Candidatus Sysuimicrobiales</taxon>
        <taxon>Candidatus Segetimicrobiaceae</taxon>
        <taxon>Candidatus Segetimicrobium</taxon>
    </lineage>
</organism>
<evidence type="ECO:0000256" key="7">
    <source>
        <dbReference type="ARBA" id="ARBA00022840"/>
    </source>
</evidence>
<dbReference type="AlphaFoldDB" id="A0A537JAX6"/>
<name>A0A537JAX6_9BACT</name>
<dbReference type="SMART" id="SM01016">
    <property type="entry name" value="Arg_tRNA_synt_N"/>
    <property type="match status" value="1"/>
</dbReference>
<evidence type="ECO:0000256" key="1">
    <source>
        <dbReference type="ARBA" id="ARBA00004496"/>
    </source>
</evidence>
<dbReference type="SUPFAM" id="SSF52374">
    <property type="entry name" value="Nucleotidylyl transferase"/>
    <property type="match status" value="1"/>
</dbReference>
<feature type="short sequence motif" description="'HIGH' region" evidence="11">
    <location>
        <begin position="134"/>
        <end position="144"/>
    </location>
</feature>
<dbReference type="InterPro" id="IPR005148">
    <property type="entry name" value="Arg-tRNA-synth_N"/>
</dbReference>
<evidence type="ECO:0000256" key="3">
    <source>
        <dbReference type="ARBA" id="ARBA00011245"/>
    </source>
</evidence>
<evidence type="ECO:0000259" key="13">
    <source>
        <dbReference type="SMART" id="SM00836"/>
    </source>
</evidence>
<dbReference type="InterPro" id="IPR008909">
    <property type="entry name" value="DALR_anticod-bd"/>
</dbReference>
<evidence type="ECO:0000256" key="11">
    <source>
        <dbReference type="HAMAP-Rule" id="MF_00123"/>
    </source>
</evidence>
<accession>A0A537JAX6</accession>
<keyword evidence="8 11" id="KW-0648">Protein biosynthesis</keyword>
<reference evidence="15 16" key="1">
    <citation type="journal article" date="2019" name="Nat. Microbiol.">
        <title>Mediterranean grassland soil C-N compound turnover is dependent on rainfall and depth, and is mediated by genomically divergent microorganisms.</title>
        <authorList>
            <person name="Diamond S."/>
            <person name="Andeer P.F."/>
            <person name="Li Z."/>
            <person name="Crits-Christoph A."/>
            <person name="Burstein D."/>
            <person name="Anantharaman K."/>
            <person name="Lane K.R."/>
            <person name="Thomas B.C."/>
            <person name="Pan C."/>
            <person name="Northen T.R."/>
            <person name="Banfield J.F."/>
        </authorList>
    </citation>
    <scope>NUCLEOTIDE SEQUENCE [LARGE SCALE GENOMIC DNA]</scope>
    <source>
        <strain evidence="15">NP_6</strain>
    </source>
</reference>
<comment type="catalytic activity">
    <reaction evidence="10 11">
        <text>tRNA(Arg) + L-arginine + ATP = L-arginyl-tRNA(Arg) + AMP + diphosphate</text>
        <dbReference type="Rhea" id="RHEA:20301"/>
        <dbReference type="Rhea" id="RHEA-COMP:9658"/>
        <dbReference type="Rhea" id="RHEA-COMP:9673"/>
        <dbReference type="ChEBI" id="CHEBI:30616"/>
        <dbReference type="ChEBI" id="CHEBI:32682"/>
        <dbReference type="ChEBI" id="CHEBI:33019"/>
        <dbReference type="ChEBI" id="CHEBI:78442"/>
        <dbReference type="ChEBI" id="CHEBI:78513"/>
        <dbReference type="ChEBI" id="CHEBI:456215"/>
        <dbReference type="EC" id="6.1.1.19"/>
    </reaction>
</comment>
<dbReference type="SUPFAM" id="SSF47323">
    <property type="entry name" value="Anticodon-binding domain of a subclass of class I aminoacyl-tRNA synthetases"/>
    <property type="match status" value="1"/>
</dbReference>
<dbReference type="InterPro" id="IPR036695">
    <property type="entry name" value="Arg-tRNA-synth_N_sf"/>
</dbReference>
<dbReference type="GO" id="GO:0005524">
    <property type="term" value="F:ATP binding"/>
    <property type="evidence" value="ECO:0007669"/>
    <property type="project" value="UniProtKB-UniRule"/>
</dbReference>
<evidence type="ECO:0000256" key="4">
    <source>
        <dbReference type="ARBA" id="ARBA00022490"/>
    </source>
</evidence>
<gene>
    <name evidence="11" type="primary">argS</name>
    <name evidence="15" type="ORF">E6H03_07925</name>
</gene>
<dbReference type="PRINTS" id="PR01038">
    <property type="entry name" value="TRNASYNTHARG"/>
</dbReference>
<dbReference type="InterPro" id="IPR035684">
    <property type="entry name" value="ArgRS_core"/>
</dbReference>
<dbReference type="EC" id="6.1.1.19" evidence="11"/>
<evidence type="ECO:0000259" key="14">
    <source>
        <dbReference type="SMART" id="SM01016"/>
    </source>
</evidence>
<comment type="caution">
    <text evidence="15">The sequence shown here is derived from an EMBL/GenBank/DDBJ whole genome shotgun (WGS) entry which is preliminary data.</text>
</comment>
<dbReference type="Pfam" id="PF03485">
    <property type="entry name" value="Arg_tRNA_synt_N"/>
    <property type="match status" value="1"/>
</dbReference>
<dbReference type="InterPro" id="IPR001278">
    <property type="entry name" value="Arg-tRNA-ligase"/>
</dbReference>
<dbReference type="Gene3D" id="3.40.50.620">
    <property type="entry name" value="HUPs"/>
    <property type="match status" value="1"/>
</dbReference>
<evidence type="ECO:0000313" key="16">
    <source>
        <dbReference type="Proteomes" id="UP000318093"/>
    </source>
</evidence>
<evidence type="ECO:0000256" key="2">
    <source>
        <dbReference type="ARBA" id="ARBA00005594"/>
    </source>
</evidence>
<evidence type="ECO:0000313" key="15">
    <source>
        <dbReference type="EMBL" id="TMI80681.1"/>
    </source>
</evidence>
<evidence type="ECO:0000256" key="12">
    <source>
        <dbReference type="RuleBase" id="RU363038"/>
    </source>
</evidence>
<dbReference type="Gene3D" id="1.10.730.10">
    <property type="entry name" value="Isoleucyl-tRNA Synthetase, Domain 1"/>
    <property type="match status" value="1"/>
</dbReference>
<proteinExistence type="inferred from homology"/>
<dbReference type="InterPro" id="IPR014729">
    <property type="entry name" value="Rossmann-like_a/b/a_fold"/>
</dbReference>
<evidence type="ECO:0000256" key="5">
    <source>
        <dbReference type="ARBA" id="ARBA00022598"/>
    </source>
</evidence>
<dbReference type="SUPFAM" id="SSF55190">
    <property type="entry name" value="Arginyl-tRNA synthetase (ArgRS), N-terminal 'additional' domain"/>
    <property type="match status" value="1"/>
</dbReference>
<dbReference type="FunFam" id="1.10.730.10:FF:000008">
    <property type="entry name" value="Arginine--tRNA ligase"/>
    <property type="match status" value="1"/>
</dbReference>
<dbReference type="PANTHER" id="PTHR11956">
    <property type="entry name" value="ARGINYL-TRNA SYNTHETASE"/>
    <property type="match status" value="1"/>
</dbReference>
<dbReference type="GO" id="GO:0006420">
    <property type="term" value="P:arginyl-tRNA aminoacylation"/>
    <property type="evidence" value="ECO:0007669"/>
    <property type="project" value="UniProtKB-UniRule"/>
</dbReference>
<dbReference type="PANTHER" id="PTHR11956:SF5">
    <property type="entry name" value="ARGININE--TRNA LIGASE, CYTOPLASMIC"/>
    <property type="match status" value="1"/>
</dbReference>
<dbReference type="HAMAP" id="MF_00123">
    <property type="entry name" value="Arg_tRNA_synth"/>
    <property type="match status" value="1"/>
</dbReference>
<evidence type="ECO:0000256" key="10">
    <source>
        <dbReference type="ARBA" id="ARBA00049339"/>
    </source>
</evidence>
<feature type="domain" description="Arginyl tRNA synthetase N-terminal" evidence="14">
    <location>
        <begin position="6"/>
        <end position="97"/>
    </location>
</feature>
<keyword evidence="5 11" id="KW-0436">Ligase</keyword>
<protein>
    <recommendedName>
        <fullName evidence="11">Arginine--tRNA ligase</fullName>
        <ecNumber evidence="11">6.1.1.19</ecNumber>
    </recommendedName>
    <alternativeName>
        <fullName evidence="11">Arginyl-tRNA synthetase</fullName>
        <shortName evidence="11">ArgRS</shortName>
    </alternativeName>
</protein>
<dbReference type="NCBIfam" id="TIGR00456">
    <property type="entry name" value="argS"/>
    <property type="match status" value="1"/>
</dbReference>
<keyword evidence="7 11" id="KW-0067">ATP-binding</keyword>
<keyword evidence="9 11" id="KW-0030">Aminoacyl-tRNA synthetase</keyword>
<dbReference type="GO" id="GO:0005737">
    <property type="term" value="C:cytoplasm"/>
    <property type="evidence" value="ECO:0007669"/>
    <property type="project" value="UniProtKB-SubCell"/>
</dbReference>
<dbReference type="InterPro" id="IPR009080">
    <property type="entry name" value="tRNAsynth_Ia_anticodon-bd"/>
</dbReference>
<dbReference type="Gene3D" id="3.30.1360.70">
    <property type="entry name" value="Arginyl tRNA synthetase N-terminal domain"/>
    <property type="match status" value="1"/>
</dbReference>
<dbReference type="Pfam" id="PF05746">
    <property type="entry name" value="DALR_1"/>
    <property type="match status" value="1"/>
</dbReference>
<keyword evidence="6 11" id="KW-0547">Nucleotide-binding</keyword>